<name>A0A550JK92_9BACT</name>
<dbReference type="PANTHER" id="PTHR47618:SF1">
    <property type="entry name" value="BIFUNCTIONAL OLIGORIBONUCLEASE AND PAP PHOSPHATASE NRNA"/>
    <property type="match status" value="1"/>
</dbReference>
<dbReference type="EMBL" id="VJVV01000001">
    <property type="protein sequence ID" value="TRO83626.1"/>
    <property type="molecule type" value="Genomic_DNA"/>
</dbReference>
<dbReference type="Proteomes" id="UP000317155">
    <property type="component" value="Unassembled WGS sequence"/>
</dbReference>
<protein>
    <submittedName>
        <fullName evidence="3">Phosphoesterase</fullName>
    </submittedName>
</protein>
<accession>A0A550JK92</accession>
<feature type="domain" description="DHHA1" evidence="2">
    <location>
        <begin position="235"/>
        <end position="322"/>
    </location>
</feature>
<evidence type="ECO:0000313" key="3">
    <source>
        <dbReference type="EMBL" id="TRO83626.1"/>
    </source>
</evidence>
<dbReference type="SUPFAM" id="SSF64182">
    <property type="entry name" value="DHH phosphoesterases"/>
    <property type="match status" value="1"/>
</dbReference>
<dbReference type="PANTHER" id="PTHR47618">
    <property type="entry name" value="BIFUNCTIONAL OLIGORIBONUCLEASE AND PAP PHOSPHATASE NRNA"/>
    <property type="match status" value="1"/>
</dbReference>
<proteinExistence type="predicted"/>
<comment type="caution">
    <text evidence="3">The sequence shown here is derived from an EMBL/GenBank/DDBJ whole genome shotgun (WGS) entry which is preliminary data.</text>
</comment>
<evidence type="ECO:0000259" key="1">
    <source>
        <dbReference type="Pfam" id="PF01368"/>
    </source>
</evidence>
<dbReference type="Gene3D" id="3.90.1640.10">
    <property type="entry name" value="inorganic pyrophosphatase (n-terminal core)"/>
    <property type="match status" value="1"/>
</dbReference>
<evidence type="ECO:0000313" key="4">
    <source>
        <dbReference type="Proteomes" id="UP000317155"/>
    </source>
</evidence>
<keyword evidence="4" id="KW-1185">Reference proteome</keyword>
<dbReference type="OrthoDB" id="5490569at2"/>
<gene>
    <name evidence="3" type="ORF">FL622_00140</name>
</gene>
<dbReference type="GO" id="GO:0003676">
    <property type="term" value="F:nucleic acid binding"/>
    <property type="evidence" value="ECO:0007669"/>
    <property type="project" value="InterPro"/>
</dbReference>
<dbReference type="InterPro" id="IPR051319">
    <property type="entry name" value="Oligoribo/pAp-PDE_c-di-AMP_PDE"/>
</dbReference>
<dbReference type="InterPro" id="IPR001667">
    <property type="entry name" value="DDH_dom"/>
</dbReference>
<dbReference type="InterPro" id="IPR003156">
    <property type="entry name" value="DHHA1_dom"/>
</dbReference>
<dbReference type="RefSeq" id="WP_092052153.1">
    <property type="nucleotide sequence ID" value="NZ_FOJJ01000001.1"/>
</dbReference>
<reference evidence="3 4" key="1">
    <citation type="submission" date="2019-07" db="EMBL/GenBank/DDBJ databases">
        <title>Insights of Desulfuromonas acetexigens electromicrobiology.</title>
        <authorList>
            <person name="Katuri K."/>
            <person name="Sapireddy V."/>
            <person name="Shaw D.R."/>
            <person name="Saikaly P."/>
        </authorList>
    </citation>
    <scope>NUCLEOTIDE SEQUENCE [LARGE SCALE GENOMIC DNA]</scope>
    <source>
        <strain evidence="3 4">2873</strain>
    </source>
</reference>
<dbReference type="AlphaFoldDB" id="A0A550JK92"/>
<dbReference type="InterPro" id="IPR038763">
    <property type="entry name" value="DHH_sf"/>
</dbReference>
<feature type="domain" description="DDH" evidence="1">
    <location>
        <begin position="24"/>
        <end position="169"/>
    </location>
</feature>
<evidence type="ECO:0000259" key="2">
    <source>
        <dbReference type="Pfam" id="PF02272"/>
    </source>
</evidence>
<organism evidence="3 4">
    <name type="scientific">Trichloromonas acetexigens</name>
    <dbReference type="NCBI Taxonomy" id="38815"/>
    <lineage>
        <taxon>Bacteria</taxon>
        <taxon>Pseudomonadati</taxon>
        <taxon>Thermodesulfobacteriota</taxon>
        <taxon>Desulfuromonadia</taxon>
        <taxon>Desulfuromonadales</taxon>
        <taxon>Trichloromonadaceae</taxon>
        <taxon>Trichloromonas</taxon>
    </lineage>
</organism>
<dbReference type="Pfam" id="PF01368">
    <property type="entry name" value="DHH"/>
    <property type="match status" value="1"/>
</dbReference>
<sequence>MPLALDHSRAFSDGFIEWVRGKGNILIVAHDNPDPDSLAAAMALQHLILIKTGQQATLTHGGIIGRGENRMMVQKLEIPVEPMEKLDLDHFQVVCMVDTQPGTGNNSFPLSRPVHLVIDHHPPWGDCSRSRWVDIREEYGASATILFEYLTAQGITINTRLATILFYAIKSETQDLGREWSHADREAYLRLVPLANNRILFDITHPEVPREYFAAYSRAIRNARTYGPVLVFNLFAIDNPDMVAEMTDFLLRVDGIQYALGLGYAQGMGIVSFRTLSQDLKSGELMKEVVGQFGTAGGHGMVAGGQIRPQEGDPAALRKLERSLTRRLLDALGFPRDRGGKLV</sequence>
<dbReference type="Pfam" id="PF02272">
    <property type="entry name" value="DHHA1"/>
    <property type="match status" value="1"/>
</dbReference>